<reference evidence="3 4" key="1">
    <citation type="journal article" date="2015" name="Antonie Van Leeuwenhoek">
        <title>Oricola cellulosilytica gen. nov., sp. nov., a cellulose-degrading bacterium of the family Phyllobacteriaceae isolated from surface seashore water, and emended descriptions of Mesorhizobium loti and Phyllobacterium myrsinacearum.</title>
        <authorList>
            <person name="Hameed A."/>
            <person name="Shahina M."/>
            <person name="Lai W.A."/>
            <person name="Lin S.Y."/>
            <person name="Young L.S."/>
            <person name="Liu Y.C."/>
            <person name="Hsu Y.H."/>
            <person name="Young C.C."/>
        </authorList>
    </citation>
    <scope>NUCLEOTIDE SEQUENCE [LARGE SCALE GENOMIC DNA]</scope>
    <source>
        <strain evidence="3 4">KCTC 52183</strain>
    </source>
</reference>
<dbReference type="RefSeq" id="WP_131570116.1">
    <property type="nucleotide sequence ID" value="NZ_JAINFK010000005.1"/>
</dbReference>
<dbReference type="PANTHER" id="PTHR46268:SF6">
    <property type="entry name" value="UNIVERSAL STRESS PROTEIN UP12"/>
    <property type="match status" value="1"/>
</dbReference>
<dbReference type="OrthoDB" id="9792500at2"/>
<name>A0A4R0P802_9HYPH</name>
<evidence type="ECO:0000256" key="1">
    <source>
        <dbReference type="ARBA" id="ARBA00008791"/>
    </source>
</evidence>
<dbReference type="EMBL" id="SJST01000006">
    <property type="protein sequence ID" value="TCD13170.1"/>
    <property type="molecule type" value="Genomic_DNA"/>
</dbReference>
<gene>
    <name evidence="3" type="ORF">E0D97_14290</name>
</gene>
<accession>A0A4R0P802</accession>
<dbReference type="InterPro" id="IPR006015">
    <property type="entry name" value="Universal_stress_UspA"/>
</dbReference>
<dbReference type="InterPro" id="IPR014729">
    <property type="entry name" value="Rossmann-like_a/b/a_fold"/>
</dbReference>
<evidence type="ECO:0000259" key="2">
    <source>
        <dbReference type="Pfam" id="PF00582"/>
    </source>
</evidence>
<dbReference type="SUPFAM" id="SSF52402">
    <property type="entry name" value="Adenine nucleotide alpha hydrolases-like"/>
    <property type="match status" value="1"/>
</dbReference>
<dbReference type="PRINTS" id="PR01438">
    <property type="entry name" value="UNVRSLSTRESS"/>
</dbReference>
<protein>
    <submittedName>
        <fullName evidence="3">Universal stress protein</fullName>
    </submittedName>
</protein>
<dbReference type="Proteomes" id="UP000291301">
    <property type="component" value="Unassembled WGS sequence"/>
</dbReference>
<dbReference type="PANTHER" id="PTHR46268">
    <property type="entry name" value="STRESS RESPONSE PROTEIN NHAX"/>
    <property type="match status" value="1"/>
</dbReference>
<keyword evidence="4" id="KW-1185">Reference proteome</keyword>
<feature type="domain" description="UspA" evidence="2">
    <location>
        <begin position="1"/>
        <end position="134"/>
    </location>
</feature>
<comment type="caution">
    <text evidence="3">The sequence shown here is derived from an EMBL/GenBank/DDBJ whole genome shotgun (WGS) entry which is preliminary data.</text>
</comment>
<dbReference type="InterPro" id="IPR006016">
    <property type="entry name" value="UspA"/>
</dbReference>
<evidence type="ECO:0000313" key="3">
    <source>
        <dbReference type="EMBL" id="TCD13170.1"/>
    </source>
</evidence>
<evidence type="ECO:0000313" key="4">
    <source>
        <dbReference type="Proteomes" id="UP000291301"/>
    </source>
</evidence>
<dbReference type="CDD" id="cd00293">
    <property type="entry name" value="USP-like"/>
    <property type="match status" value="1"/>
</dbReference>
<dbReference type="Pfam" id="PF00582">
    <property type="entry name" value="Usp"/>
    <property type="match status" value="1"/>
</dbReference>
<dbReference type="Gene3D" id="3.40.50.620">
    <property type="entry name" value="HUPs"/>
    <property type="match status" value="1"/>
</dbReference>
<dbReference type="AlphaFoldDB" id="A0A4R0P802"/>
<comment type="similarity">
    <text evidence="1">Belongs to the universal stress protein A family.</text>
</comment>
<proteinExistence type="inferred from homology"/>
<organism evidence="3 4">
    <name type="scientific">Oricola cellulosilytica</name>
    <dbReference type="NCBI Taxonomy" id="1429082"/>
    <lineage>
        <taxon>Bacteria</taxon>
        <taxon>Pseudomonadati</taxon>
        <taxon>Pseudomonadota</taxon>
        <taxon>Alphaproteobacteria</taxon>
        <taxon>Hyphomicrobiales</taxon>
        <taxon>Ahrensiaceae</taxon>
        <taxon>Oricola</taxon>
    </lineage>
</organism>
<sequence length="134" mass="14592">MYKKIIVALSLEHGISERALEAASVLADDGAEILAVHIYEPLQGSVRFHLSEDDLRTARNKTESILKERVKNHPGVTPVLLEGHAGQTLAEYAEDVGADCIVIGSHKPGLRDFLLGSTAARIVRHAHCSVHVLR</sequence>